<dbReference type="Pfam" id="PF07690">
    <property type="entry name" value="MFS_1"/>
    <property type="match status" value="1"/>
</dbReference>
<protein>
    <recommendedName>
        <fullName evidence="8">Major facilitator superfamily (MFS) profile domain-containing protein</fullName>
    </recommendedName>
</protein>
<keyword evidence="4 5" id="KW-0472">Membrane</keyword>
<reference evidence="6 7" key="1">
    <citation type="submission" date="2023-08" db="EMBL/GenBank/DDBJ databases">
        <title>Black Yeasts Isolated from many extreme environments.</title>
        <authorList>
            <person name="Coleine C."/>
            <person name="Stajich J.E."/>
            <person name="Selbmann L."/>
        </authorList>
    </citation>
    <scope>NUCLEOTIDE SEQUENCE [LARGE SCALE GENOMIC DNA]</scope>
    <source>
        <strain evidence="6 7">CCFEE 6328</strain>
    </source>
</reference>
<evidence type="ECO:0000256" key="5">
    <source>
        <dbReference type="SAM" id="Phobius"/>
    </source>
</evidence>
<evidence type="ECO:0000313" key="7">
    <source>
        <dbReference type="Proteomes" id="UP001345691"/>
    </source>
</evidence>
<organism evidence="6 7">
    <name type="scientific">Exophiala sideris</name>
    <dbReference type="NCBI Taxonomy" id="1016849"/>
    <lineage>
        <taxon>Eukaryota</taxon>
        <taxon>Fungi</taxon>
        <taxon>Dikarya</taxon>
        <taxon>Ascomycota</taxon>
        <taxon>Pezizomycotina</taxon>
        <taxon>Eurotiomycetes</taxon>
        <taxon>Chaetothyriomycetidae</taxon>
        <taxon>Chaetothyriales</taxon>
        <taxon>Herpotrichiellaceae</taxon>
        <taxon>Exophiala</taxon>
    </lineage>
</organism>
<evidence type="ECO:0008006" key="8">
    <source>
        <dbReference type="Google" id="ProtNLM"/>
    </source>
</evidence>
<accession>A0ABR0IV66</accession>
<feature type="transmembrane region" description="Helical" evidence="5">
    <location>
        <begin position="234"/>
        <end position="252"/>
    </location>
</feature>
<dbReference type="Gene3D" id="1.20.1250.20">
    <property type="entry name" value="MFS general substrate transporter like domains"/>
    <property type="match status" value="1"/>
</dbReference>
<dbReference type="Proteomes" id="UP001345691">
    <property type="component" value="Unassembled WGS sequence"/>
</dbReference>
<evidence type="ECO:0000256" key="4">
    <source>
        <dbReference type="ARBA" id="ARBA00023136"/>
    </source>
</evidence>
<feature type="transmembrane region" description="Helical" evidence="5">
    <location>
        <begin position="144"/>
        <end position="164"/>
    </location>
</feature>
<evidence type="ECO:0000313" key="6">
    <source>
        <dbReference type="EMBL" id="KAK5048726.1"/>
    </source>
</evidence>
<name>A0ABR0IV66_9EURO</name>
<feature type="transmembrane region" description="Helical" evidence="5">
    <location>
        <begin position="368"/>
        <end position="388"/>
    </location>
</feature>
<feature type="transmembrane region" description="Helical" evidence="5">
    <location>
        <begin position="176"/>
        <end position="196"/>
    </location>
</feature>
<dbReference type="InterPro" id="IPR011701">
    <property type="entry name" value="MFS"/>
</dbReference>
<dbReference type="InterPro" id="IPR036259">
    <property type="entry name" value="MFS_trans_sf"/>
</dbReference>
<gene>
    <name evidence="6" type="ORF">LTR69_011317</name>
</gene>
<feature type="transmembrane region" description="Helical" evidence="5">
    <location>
        <begin position="475"/>
        <end position="494"/>
    </location>
</feature>
<dbReference type="PANTHER" id="PTHR23502:SF22">
    <property type="entry name" value="MAJOR FACILITATOR SUPERFAMILY (MFS) PROFILE DOMAIN-CONTAINING PROTEIN"/>
    <property type="match status" value="1"/>
</dbReference>
<keyword evidence="3 5" id="KW-1133">Transmembrane helix</keyword>
<proteinExistence type="predicted"/>
<evidence type="ECO:0000256" key="3">
    <source>
        <dbReference type="ARBA" id="ARBA00022989"/>
    </source>
</evidence>
<keyword evidence="2 5" id="KW-0812">Transmembrane</keyword>
<feature type="transmembrane region" description="Helical" evidence="5">
    <location>
        <begin position="335"/>
        <end position="356"/>
    </location>
</feature>
<sequence length="538" mass="60331">MATPNKNADDMQQIERFHTVEAVPDFIKTDGGVLLDITGANTHHLKLAEDGHTILLPQPSEDPGDPLCWSSWKKHALLYTLAYGAFCSDFISGLCPPLIIAQGTHWQMNPNDVNHANTLNILLLGVGALFWVPLSTWWGRAPVVFWTAFIALFLNLGVALSPTFNSFYVTRALSGLISNAPPTIAIAFLRDIFFFHERARKIGIWTCLFIVSPYCGPFIANFMLAGTNSWKAPLWLGFAMHCLYFVALLLFLDETWFNRDVHQHEQPNRPTTLTARMSRIMGIWQIKHHKHYFLTLRHSLVKFVKALLKPVLILIFFNYQFAAHGIHWTDRDPSLICFAWAIGINVSTAILFATPVEFGGYGYNYKQLGYLYFTPVVAVFLGEIFGHFSNDWHAKRYIRRHKGVFEPEVRLINAELAAILMIAGLVMVGFTLHLHLNVAVLVIGWGMHVIGIMILSVATFAYAVDAYPTAPAETAGWISFLRVIGGFSVGYFQQPWGALVGFQTSFGTQAATVAFGLCFVVLVHVYGHRLRVKSGELN</sequence>
<feature type="transmembrane region" description="Helical" evidence="5">
    <location>
        <begin position="76"/>
        <end position="100"/>
    </location>
</feature>
<feature type="transmembrane region" description="Helical" evidence="5">
    <location>
        <begin position="506"/>
        <end position="527"/>
    </location>
</feature>
<evidence type="ECO:0000256" key="2">
    <source>
        <dbReference type="ARBA" id="ARBA00022692"/>
    </source>
</evidence>
<feature type="transmembrane region" description="Helical" evidence="5">
    <location>
        <begin position="438"/>
        <end position="463"/>
    </location>
</feature>
<comment type="subcellular location">
    <subcellularLocation>
        <location evidence="1">Membrane</location>
        <topology evidence="1">Multi-pass membrane protein</topology>
    </subcellularLocation>
</comment>
<feature type="transmembrane region" description="Helical" evidence="5">
    <location>
        <begin position="409"/>
        <end position="432"/>
    </location>
</feature>
<dbReference type="EMBL" id="JAVRRF010000054">
    <property type="protein sequence ID" value="KAK5048726.1"/>
    <property type="molecule type" value="Genomic_DNA"/>
</dbReference>
<feature type="transmembrane region" description="Helical" evidence="5">
    <location>
        <begin position="121"/>
        <end position="138"/>
    </location>
</feature>
<dbReference type="SUPFAM" id="SSF103473">
    <property type="entry name" value="MFS general substrate transporter"/>
    <property type="match status" value="1"/>
</dbReference>
<comment type="caution">
    <text evidence="6">The sequence shown here is derived from an EMBL/GenBank/DDBJ whole genome shotgun (WGS) entry which is preliminary data.</text>
</comment>
<dbReference type="PANTHER" id="PTHR23502">
    <property type="entry name" value="MAJOR FACILITATOR SUPERFAMILY"/>
    <property type="match status" value="1"/>
</dbReference>
<feature type="transmembrane region" description="Helical" evidence="5">
    <location>
        <begin position="202"/>
        <end position="222"/>
    </location>
</feature>
<evidence type="ECO:0000256" key="1">
    <source>
        <dbReference type="ARBA" id="ARBA00004141"/>
    </source>
</evidence>
<keyword evidence="7" id="KW-1185">Reference proteome</keyword>